<accession>A0ABZ1TWI5</accession>
<keyword evidence="2" id="KW-1185">Reference proteome</keyword>
<sequence>MVPHEVGRALWPALPALRSLELEGAFLFDDVVHEELAHLRTRGAVFSDGSLFGTSTPGLVTLEVEIDHDVHGTVGSNAQLEELDPAGYPRLRSLDLGAATFEPEEAGDFAVLAESPLLPQLESLTVRELVIEDTGAERDPLAVLTELAPRFAHLVLRVEGDIGIQGADEREVERVLANRRRRAE</sequence>
<dbReference type="Proteomes" id="UP001432222">
    <property type="component" value="Chromosome"/>
</dbReference>
<dbReference type="InterPro" id="IPR032675">
    <property type="entry name" value="LRR_dom_sf"/>
</dbReference>
<dbReference type="RefSeq" id="WP_328953774.1">
    <property type="nucleotide sequence ID" value="NZ_CP108110.1"/>
</dbReference>
<evidence type="ECO:0000313" key="1">
    <source>
        <dbReference type="EMBL" id="WUQ82725.1"/>
    </source>
</evidence>
<protein>
    <recommendedName>
        <fullName evidence="3">Leucine rich repeat (LRR) protein</fullName>
    </recommendedName>
</protein>
<gene>
    <name evidence="1" type="ORF">OHA16_06885</name>
</gene>
<name>A0ABZ1TWI5_9ACTN</name>
<proteinExistence type="predicted"/>
<organism evidence="1 2">
    <name type="scientific">Kitasatospora purpeofusca</name>
    <dbReference type="NCBI Taxonomy" id="67352"/>
    <lineage>
        <taxon>Bacteria</taxon>
        <taxon>Bacillati</taxon>
        <taxon>Actinomycetota</taxon>
        <taxon>Actinomycetes</taxon>
        <taxon>Kitasatosporales</taxon>
        <taxon>Streptomycetaceae</taxon>
        <taxon>Kitasatospora</taxon>
    </lineage>
</organism>
<dbReference type="EMBL" id="CP108110">
    <property type="protein sequence ID" value="WUQ82725.1"/>
    <property type="molecule type" value="Genomic_DNA"/>
</dbReference>
<evidence type="ECO:0000313" key="2">
    <source>
        <dbReference type="Proteomes" id="UP001432222"/>
    </source>
</evidence>
<dbReference type="Gene3D" id="3.80.10.10">
    <property type="entry name" value="Ribonuclease Inhibitor"/>
    <property type="match status" value="1"/>
</dbReference>
<evidence type="ECO:0008006" key="3">
    <source>
        <dbReference type="Google" id="ProtNLM"/>
    </source>
</evidence>
<reference evidence="1" key="1">
    <citation type="submission" date="2022-10" db="EMBL/GenBank/DDBJ databases">
        <title>The complete genomes of actinobacterial strains from the NBC collection.</title>
        <authorList>
            <person name="Joergensen T.S."/>
            <person name="Alvarez Arevalo M."/>
            <person name="Sterndorff E.B."/>
            <person name="Faurdal D."/>
            <person name="Vuksanovic O."/>
            <person name="Mourched A.-S."/>
            <person name="Charusanti P."/>
            <person name="Shaw S."/>
            <person name="Blin K."/>
            <person name="Weber T."/>
        </authorList>
    </citation>
    <scope>NUCLEOTIDE SEQUENCE</scope>
    <source>
        <strain evidence="1">NBC_00222</strain>
    </source>
</reference>